<keyword evidence="3 8" id="KW-0418">Kinase</keyword>
<dbReference type="HAMAP" id="MF_00361">
    <property type="entry name" value="NAD_kinase"/>
    <property type="match status" value="1"/>
</dbReference>
<keyword evidence="10" id="KW-1185">Reference proteome</keyword>
<dbReference type="GO" id="GO:0019674">
    <property type="term" value="P:NAD+ metabolic process"/>
    <property type="evidence" value="ECO:0007669"/>
    <property type="project" value="InterPro"/>
</dbReference>
<sequence length="293" mass="32679">MKRIGIFTNRDKDKDLKYTKLLVESITMQGGEVIIPSDLAKDIGIKSKYEDEKEFLNNSEIIISLGGDGTFLKAARKVYGMGIPIMGINLGNLGFLTEVETGDVHSAVSSILEDKFELENRMMLEARIVSDGRTIARDVAVNDVVISRGCLPRITRLKMYIDDVLTETFPGDGLIVSTPTGSTAYTLAAGGPIVEPNTDLIIATPICPHILYSRSYITSSDKVYRIAVNEDYHHNATVTVDGQTGYEIKAGDYVEIRKSQHYVKLARLKKRNFFNVVRYKIYTRGESIRNNEV</sequence>
<dbReference type="KEGG" id="cthd:CDO33_06835"/>
<protein>
    <recommendedName>
        <fullName evidence="8">NAD kinase</fullName>
        <ecNumber evidence="8">2.7.1.23</ecNumber>
    </recommendedName>
    <alternativeName>
        <fullName evidence="8">ATP-dependent NAD kinase</fullName>
    </alternativeName>
</protein>
<comment type="subcellular location">
    <subcellularLocation>
        <location evidence="8">Cytoplasm</location>
    </subcellularLocation>
</comment>
<evidence type="ECO:0000256" key="2">
    <source>
        <dbReference type="ARBA" id="ARBA00022741"/>
    </source>
</evidence>
<keyword evidence="6 8" id="KW-0520">NAD</keyword>
<dbReference type="RefSeq" id="WP_103080588.1">
    <property type="nucleotide sequence ID" value="NZ_CP021850.1"/>
</dbReference>
<dbReference type="Gene3D" id="3.40.50.10330">
    <property type="entry name" value="Probable inorganic polyphosphate/atp-NAD kinase, domain 1"/>
    <property type="match status" value="1"/>
</dbReference>
<evidence type="ECO:0000256" key="5">
    <source>
        <dbReference type="ARBA" id="ARBA00022857"/>
    </source>
</evidence>
<dbReference type="GO" id="GO:0003951">
    <property type="term" value="F:NAD+ kinase activity"/>
    <property type="evidence" value="ECO:0007669"/>
    <property type="project" value="UniProtKB-UniRule"/>
</dbReference>
<dbReference type="InterPro" id="IPR017437">
    <property type="entry name" value="ATP-NAD_kinase_PpnK-typ_C"/>
</dbReference>
<dbReference type="GO" id="GO:0005524">
    <property type="term" value="F:ATP binding"/>
    <property type="evidence" value="ECO:0007669"/>
    <property type="project" value="UniProtKB-KW"/>
</dbReference>
<keyword evidence="8" id="KW-0963">Cytoplasm</keyword>
<evidence type="ECO:0000256" key="4">
    <source>
        <dbReference type="ARBA" id="ARBA00022840"/>
    </source>
</evidence>
<dbReference type="GO" id="GO:0051287">
    <property type="term" value="F:NAD binding"/>
    <property type="evidence" value="ECO:0007669"/>
    <property type="project" value="UniProtKB-ARBA"/>
</dbReference>
<dbReference type="InterPro" id="IPR017438">
    <property type="entry name" value="ATP-NAD_kinase_N"/>
</dbReference>
<dbReference type="Proteomes" id="UP000236151">
    <property type="component" value="Unassembled WGS sequence"/>
</dbReference>
<feature type="active site" description="Proton acceptor" evidence="8">
    <location>
        <position position="68"/>
    </location>
</feature>
<dbReference type="GO" id="GO:0005737">
    <property type="term" value="C:cytoplasm"/>
    <property type="evidence" value="ECO:0007669"/>
    <property type="project" value="UniProtKB-SubCell"/>
</dbReference>
<feature type="binding site" evidence="8">
    <location>
        <begin position="142"/>
        <end position="143"/>
    </location>
    <ligand>
        <name>NAD(+)</name>
        <dbReference type="ChEBI" id="CHEBI:57540"/>
    </ligand>
</feature>
<evidence type="ECO:0000256" key="7">
    <source>
        <dbReference type="ARBA" id="ARBA00047925"/>
    </source>
</evidence>
<dbReference type="AlphaFoldDB" id="A0A2K2FJ04"/>
<dbReference type="EMBL" id="NIOJ01000007">
    <property type="protein sequence ID" value="PNU00754.1"/>
    <property type="molecule type" value="Genomic_DNA"/>
</dbReference>
<evidence type="ECO:0000313" key="9">
    <source>
        <dbReference type="EMBL" id="PNU00754.1"/>
    </source>
</evidence>
<dbReference type="Gene3D" id="2.60.200.30">
    <property type="entry name" value="Probable inorganic polyphosphate/atp-NAD kinase, domain 2"/>
    <property type="match status" value="1"/>
</dbReference>
<evidence type="ECO:0000256" key="1">
    <source>
        <dbReference type="ARBA" id="ARBA00022679"/>
    </source>
</evidence>
<evidence type="ECO:0000256" key="6">
    <source>
        <dbReference type="ARBA" id="ARBA00023027"/>
    </source>
</evidence>
<accession>A0A2K2FJ04</accession>
<feature type="binding site" evidence="8">
    <location>
        <position position="172"/>
    </location>
    <ligand>
        <name>NAD(+)</name>
        <dbReference type="ChEBI" id="CHEBI:57540"/>
    </ligand>
</feature>
<dbReference type="SUPFAM" id="SSF111331">
    <property type="entry name" value="NAD kinase/diacylglycerol kinase-like"/>
    <property type="match status" value="1"/>
</dbReference>
<name>A0A2K2FJ04_9CLOT</name>
<feature type="binding site" evidence="8">
    <location>
        <position position="243"/>
    </location>
    <ligand>
        <name>NAD(+)</name>
        <dbReference type="ChEBI" id="CHEBI:57540"/>
    </ligand>
</feature>
<dbReference type="Pfam" id="PF20143">
    <property type="entry name" value="NAD_kinase_C"/>
    <property type="match status" value="1"/>
</dbReference>
<comment type="catalytic activity">
    <reaction evidence="7 8">
        <text>NAD(+) + ATP = ADP + NADP(+) + H(+)</text>
        <dbReference type="Rhea" id="RHEA:18629"/>
        <dbReference type="ChEBI" id="CHEBI:15378"/>
        <dbReference type="ChEBI" id="CHEBI:30616"/>
        <dbReference type="ChEBI" id="CHEBI:57540"/>
        <dbReference type="ChEBI" id="CHEBI:58349"/>
        <dbReference type="ChEBI" id="CHEBI:456216"/>
        <dbReference type="EC" id="2.7.1.23"/>
    </reaction>
</comment>
<feature type="binding site" evidence="8">
    <location>
        <position position="153"/>
    </location>
    <ligand>
        <name>NAD(+)</name>
        <dbReference type="ChEBI" id="CHEBI:57540"/>
    </ligand>
</feature>
<evidence type="ECO:0000256" key="8">
    <source>
        <dbReference type="HAMAP-Rule" id="MF_00361"/>
    </source>
</evidence>
<proteinExistence type="inferred from homology"/>
<dbReference type="Pfam" id="PF01513">
    <property type="entry name" value="NAD_kinase"/>
    <property type="match status" value="1"/>
</dbReference>
<keyword evidence="4 8" id="KW-0067">ATP-binding</keyword>
<evidence type="ECO:0000313" key="10">
    <source>
        <dbReference type="Proteomes" id="UP000236151"/>
    </source>
</evidence>
<comment type="caution">
    <text evidence="9">The sequence shown here is derived from an EMBL/GenBank/DDBJ whole genome shotgun (WGS) entry which is preliminary data.</text>
</comment>
<feature type="binding site" evidence="8">
    <location>
        <position position="73"/>
    </location>
    <ligand>
        <name>NAD(+)</name>
        <dbReference type="ChEBI" id="CHEBI:57540"/>
    </ligand>
</feature>
<keyword evidence="5 8" id="KW-0521">NADP</keyword>
<feature type="binding site" evidence="8">
    <location>
        <begin position="68"/>
        <end position="69"/>
    </location>
    <ligand>
        <name>NAD(+)</name>
        <dbReference type="ChEBI" id="CHEBI:57540"/>
    </ligand>
</feature>
<dbReference type="PANTHER" id="PTHR20275:SF0">
    <property type="entry name" value="NAD KINASE"/>
    <property type="match status" value="1"/>
</dbReference>
<dbReference type="GO" id="GO:0046872">
    <property type="term" value="F:metal ion binding"/>
    <property type="evidence" value="ECO:0007669"/>
    <property type="project" value="UniProtKB-UniRule"/>
</dbReference>
<dbReference type="OrthoDB" id="9774737at2"/>
<evidence type="ECO:0000256" key="3">
    <source>
        <dbReference type="ARBA" id="ARBA00022777"/>
    </source>
</evidence>
<dbReference type="PANTHER" id="PTHR20275">
    <property type="entry name" value="NAD KINASE"/>
    <property type="match status" value="1"/>
</dbReference>
<keyword evidence="1 8" id="KW-0808">Transferase</keyword>
<comment type="cofactor">
    <cofactor evidence="8">
        <name>a divalent metal cation</name>
        <dbReference type="ChEBI" id="CHEBI:60240"/>
    </cofactor>
</comment>
<reference evidence="9 10" key="1">
    <citation type="submission" date="2017-06" db="EMBL/GenBank/DDBJ databases">
        <title>Investigating the central metabolism of Clostridium thermosuccinogenes.</title>
        <authorList>
            <person name="Koendjbiharie J.G."/>
            <person name="van Kranenburg R."/>
        </authorList>
    </citation>
    <scope>NUCLEOTIDE SEQUENCE [LARGE SCALE GENOMIC DNA]</scope>
    <source>
        <strain evidence="9 10">DSM 5806</strain>
    </source>
</reference>
<dbReference type="InterPro" id="IPR016064">
    <property type="entry name" value="NAD/diacylglycerol_kinase_sf"/>
</dbReference>
<keyword evidence="2 8" id="KW-0547">Nucleotide-binding</keyword>
<comment type="similarity">
    <text evidence="8">Belongs to the NAD kinase family.</text>
</comment>
<dbReference type="GO" id="GO:0006741">
    <property type="term" value="P:NADP+ biosynthetic process"/>
    <property type="evidence" value="ECO:0007669"/>
    <property type="project" value="UniProtKB-UniRule"/>
</dbReference>
<comment type="function">
    <text evidence="8">Involved in the regulation of the intracellular balance of NAD and NADP, and is a key enzyme in the biosynthesis of NADP. Catalyzes specifically the phosphorylation on 2'-hydroxyl of the adenosine moiety of NAD to yield NADP.</text>
</comment>
<dbReference type="EC" id="2.7.1.23" evidence="8"/>
<dbReference type="InterPro" id="IPR002504">
    <property type="entry name" value="NADK"/>
</dbReference>
<comment type="caution">
    <text evidence="8">Lacks conserved residue(s) required for the propagation of feature annotation.</text>
</comment>
<gene>
    <name evidence="8" type="primary">nadK</name>
    <name evidence="9" type="ORF">CDQ84_04825</name>
</gene>
<organism evidence="9 10">
    <name type="scientific">Clostridium thermosuccinogenes</name>
    <dbReference type="NCBI Taxonomy" id="84032"/>
    <lineage>
        <taxon>Bacteria</taxon>
        <taxon>Bacillati</taxon>
        <taxon>Bacillota</taxon>
        <taxon>Clostridia</taxon>
        <taxon>Eubacteriales</taxon>
        <taxon>Clostridiaceae</taxon>
        <taxon>Clostridium</taxon>
    </lineage>
</organism>